<organism evidence="1 2">
    <name type="scientific">Paractinoplanes deccanensis</name>
    <dbReference type="NCBI Taxonomy" id="113561"/>
    <lineage>
        <taxon>Bacteria</taxon>
        <taxon>Bacillati</taxon>
        <taxon>Actinomycetota</taxon>
        <taxon>Actinomycetes</taxon>
        <taxon>Micromonosporales</taxon>
        <taxon>Micromonosporaceae</taxon>
        <taxon>Paractinoplanes</taxon>
    </lineage>
</organism>
<sequence length="103" mass="10628">MPPRTGCSPRESWPPWHVTYDQDLAAAWYTPKVVQRAAGVPNLLGLAAAGVGATRSIRRTGVVSLPPAGDDRLGVVAGQRRTGTAAPHVAATLTGTADLTSEG</sequence>
<protein>
    <submittedName>
        <fullName evidence="1">Uncharacterized protein</fullName>
    </submittedName>
</protein>
<dbReference type="Proteomes" id="UP000609879">
    <property type="component" value="Unassembled WGS sequence"/>
</dbReference>
<accession>A0ABQ3YA84</accession>
<gene>
    <name evidence="1" type="ORF">Ade02nite_55020</name>
</gene>
<evidence type="ECO:0000313" key="2">
    <source>
        <dbReference type="Proteomes" id="UP000609879"/>
    </source>
</evidence>
<dbReference type="RefSeq" id="WP_203770099.1">
    <property type="nucleotide sequence ID" value="NZ_BAAABO010000029.1"/>
</dbReference>
<name>A0ABQ3YA84_9ACTN</name>
<comment type="caution">
    <text evidence="1">The sequence shown here is derived from an EMBL/GenBank/DDBJ whole genome shotgun (WGS) entry which is preliminary data.</text>
</comment>
<dbReference type="EMBL" id="BOMI01000109">
    <property type="protein sequence ID" value="GID76861.1"/>
    <property type="molecule type" value="Genomic_DNA"/>
</dbReference>
<proteinExistence type="predicted"/>
<keyword evidence="2" id="KW-1185">Reference proteome</keyword>
<evidence type="ECO:0000313" key="1">
    <source>
        <dbReference type="EMBL" id="GID76861.1"/>
    </source>
</evidence>
<reference evidence="1 2" key="1">
    <citation type="submission" date="2021-01" db="EMBL/GenBank/DDBJ databases">
        <title>Whole genome shotgun sequence of Actinoplanes deccanensis NBRC 13994.</title>
        <authorList>
            <person name="Komaki H."/>
            <person name="Tamura T."/>
        </authorList>
    </citation>
    <scope>NUCLEOTIDE SEQUENCE [LARGE SCALE GENOMIC DNA]</scope>
    <source>
        <strain evidence="1 2">NBRC 13994</strain>
    </source>
</reference>